<dbReference type="EMBL" id="JAEUBF010001406">
    <property type="protein sequence ID" value="KAH3666680.1"/>
    <property type="molecule type" value="Genomic_DNA"/>
</dbReference>
<keyword evidence="3" id="KW-1185">Reference proteome</keyword>
<reference evidence="2" key="1">
    <citation type="journal article" date="2021" name="Open Biol.">
        <title>Shared evolutionary footprints suggest mitochondrial oxidative damage underlies multiple complex I losses in fungi.</title>
        <authorList>
            <person name="Schikora-Tamarit M.A."/>
            <person name="Marcet-Houben M."/>
            <person name="Nosek J."/>
            <person name="Gabaldon T."/>
        </authorList>
    </citation>
    <scope>NUCLEOTIDE SEQUENCE</scope>
    <source>
        <strain evidence="2">CBS6341</strain>
    </source>
</reference>
<dbReference type="GO" id="GO:0005886">
    <property type="term" value="C:plasma membrane"/>
    <property type="evidence" value="ECO:0007669"/>
    <property type="project" value="TreeGrafter"/>
</dbReference>
<evidence type="ECO:0000313" key="2">
    <source>
        <dbReference type="EMBL" id="KAH3666680.1"/>
    </source>
</evidence>
<gene>
    <name evidence="2" type="ORF">WICMUC_005497</name>
</gene>
<evidence type="ECO:0008006" key="4">
    <source>
        <dbReference type="Google" id="ProtNLM"/>
    </source>
</evidence>
<organism evidence="2 3">
    <name type="scientific">Wickerhamomyces mucosus</name>
    <dbReference type="NCBI Taxonomy" id="1378264"/>
    <lineage>
        <taxon>Eukaryota</taxon>
        <taxon>Fungi</taxon>
        <taxon>Dikarya</taxon>
        <taxon>Ascomycota</taxon>
        <taxon>Saccharomycotina</taxon>
        <taxon>Saccharomycetes</taxon>
        <taxon>Phaffomycetales</taxon>
        <taxon>Wickerhamomycetaceae</taxon>
        <taxon>Wickerhamomyces</taxon>
    </lineage>
</organism>
<dbReference type="Gene3D" id="2.60.40.640">
    <property type="match status" value="1"/>
</dbReference>
<dbReference type="GO" id="GO:0030674">
    <property type="term" value="F:protein-macromolecule adaptor activity"/>
    <property type="evidence" value="ECO:0007669"/>
    <property type="project" value="TreeGrafter"/>
</dbReference>
<reference evidence="2" key="2">
    <citation type="submission" date="2021-01" db="EMBL/GenBank/DDBJ databases">
        <authorList>
            <person name="Schikora-Tamarit M.A."/>
        </authorList>
    </citation>
    <scope>NUCLEOTIDE SEQUENCE</scope>
    <source>
        <strain evidence="2">CBS6341</strain>
    </source>
</reference>
<dbReference type="Proteomes" id="UP000769528">
    <property type="component" value="Unassembled WGS sequence"/>
</dbReference>
<dbReference type="GO" id="GO:0070086">
    <property type="term" value="P:ubiquitin-dependent endocytosis"/>
    <property type="evidence" value="ECO:0007669"/>
    <property type="project" value="TreeGrafter"/>
</dbReference>
<accession>A0A9P8T630</accession>
<name>A0A9P8T630_9ASCO</name>
<dbReference type="CDD" id="cd22952">
    <property type="entry name" value="ART10-like"/>
    <property type="match status" value="1"/>
</dbReference>
<dbReference type="PANTHER" id="PTHR11188">
    <property type="entry name" value="ARRESTIN DOMAIN CONTAINING PROTEIN"/>
    <property type="match status" value="1"/>
</dbReference>
<evidence type="ECO:0000313" key="3">
    <source>
        <dbReference type="Proteomes" id="UP000769528"/>
    </source>
</evidence>
<dbReference type="InterPro" id="IPR014752">
    <property type="entry name" value="Arrestin-like_C"/>
</dbReference>
<dbReference type="AlphaFoldDB" id="A0A9P8T630"/>
<dbReference type="GO" id="GO:0031625">
    <property type="term" value="F:ubiquitin protein ligase binding"/>
    <property type="evidence" value="ECO:0007669"/>
    <property type="project" value="TreeGrafter"/>
</dbReference>
<protein>
    <recommendedName>
        <fullName evidence="4">Arrestin-like N-terminal domain-containing protein</fullName>
    </recommendedName>
</protein>
<evidence type="ECO:0000256" key="1">
    <source>
        <dbReference type="SAM" id="MobiDB-lite"/>
    </source>
</evidence>
<comment type="caution">
    <text evidence="2">The sequence shown here is derived from an EMBL/GenBank/DDBJ whole genome shotgun (WGS) entry which is preliminary data.</text>
</comment>
<dbReference type="OrthoDB" id="3978010at2759"/>
<dbReference type="GO" id="GO:0005829">
    <property type="term" value="C:cytosol"/>
    <property type="evidence" value="ECO:0007669"/>
    <property type="project" value="TreeGrafter"/>
</dbReference>
<feature type="compositionally biased region" description="Low complexity" evidence="1">
    <location>
        <begin position="233"/>
        <end position="245"/>
    </location>
</feature>
<sequence length="478" mass="53921">MGRPPAEIKIEIQDLRQLGFTSLDVIQGIVFINVFQELSLCCIEIKLVGVSVTVLNYKISKDSDKISSKEEKHVLVNDSKILFPNKETSTLTPSKDYSLRPGAYEFQFQFKIPLNNSCLNLAPTRKKSSNSLFQLPKATSSEEFLQHEVNVLPPSLYNPDHYYHIHYYLEATIVRSSRLKSDILKSNFIKLAPFNDVDNVHKSAVLNYVRKGAVFRDKLPEIIAVFPKRKPVPQRTSPQRPSSPSNNGRLKSIFYRTPESTPPSTSPINQQEPFIIHAFDVPFYFEARSFGHLQTIGEPVDFKLYVLSSVLPSKYLGFGHESSGLGSIYLKKLRIDLLIKTNVRAHDLFHTEVKELTICSMKTQGKLDLAYAIKSKSVHERTGEALYELEIPPSLLEGCRVPRQLAPTFNTCNIKRSYKYFIEASFSETKDSKTLKKVNLTIPITLLGGIPPPLASESIPPSARLPSYDDALIEKTSV</sequence>
<dbReference type="PANTHER" id="PTHR11188:SF17">
    <property type="entry name" value="FI21816P1"/>
    <property type="match status" value="1"/>
</dbReference>
<proteinExistence type="predicted"/>
<feature type="region of interest" description="Disordered" evidence="1">
    <location>
        <begin position="230"/>
        <end position="267"/>
    </location>
</feature>
<dbReference type="InterPro" id="IPR050357">
    <property type="entry name" value="Arrestin_domain-protein"/>
</dbReference>